<keyword evidence="4" id="KW-0614">Plasmid</keyword>
<dbReference type="InterPro" id="IPR052956">
    <property type="entry name" value="Mesenchyme-surface_protein"/>
</dbReference>
<evidence type="ECO:0000259" key="2">
    <source>
        <dbReference type="Pfam" id="PF13946"/>
    </source>
</evidence>
<evidence type="ECO:0008006" key="6">
    <source>
        <dbReference type="Google" id="ProtNLM"/>
    </source>
</evidence>
<name>A0A0C4WUI0_9GAMM</name>
<dbReference type="InterPro" id="IPR015943">
    <property type="entry name" value="WD40/YVTN_repeat-like_dom_sf"/>
</dbReference>
<proteinExistence type="predicted"/>
<evidence type="ECO:0000313" key="5">
    <source>
        <dbReference type="Proteomes" id="UP000068210"/>
    </source>
</evidence>
<protein>
    <recommendedName>
        <fullName evidence="6">Alkaline phosphatase</fullName>
    </recommendedName>
</protein>
<sequence length="621" mass="65286">MAVDTAFVSSVYRQFDSGSGEAGSEVLAFEGGQLFVTNGADERIDIFDSKTGAKIGIADASGIPGFAGINSVTVSSGLIAVAVTRTTLSGETTVLDRGMVAFFNAGGQLLNAIEVGYGPDMVTFSPDGSQVFVANEGEPSSGGDSNPGSVSVIDLSQSVAAATHTEIDFAAFDGQEEALREQGVRIFPDQSASEDFEPEYIAFSPDGQTAYVTLQEANTVATIDMATLSVSALLPLGTVDHSAAGNGIDASDMDDTIDIANWPVQGLRMPDAIASYAADDKTYFVIANEGDDRGENVRVKDIALDSTAFPDAASLQENANLGRLNISSIDGDTDGDGDYDALYSYGGRSFSIFDAEGNLVFDSGDDFEQVIASLRPESFNIDGDEPDARSDNKGPEPEALAIGQLADRTYAFIGLERDSGIMVYDITDPAGSTFVSYIDSAANGDLAPEVIKFIDGSNSASGKPQLAVAYELSGTSTLIDIDQIGTGDQRTIFGADTQAAFLERLYDGLLMRDSDTTGLGFWAGSLEAGSSFGQVTESFLQSTEAANHGLMEMSDDAFVNHLYNQALDRDADEAGFEYWSTQLDAGARRADVVVGLVESAEAQNNFATEGAQGVSYDLWVA</sequence>
<dbReference type="KEGG" id="acx:Achr_d250"/>
<dbReference type="InterPro" id="IPR011048">
    <property type="entry name" value="Haem_d1_sf"/>
</dbReference>
<dbReference type="Gene3D" id="1.10.3130.20">
    <property type="entry name" value="Phycobilisome linker domain"/>
    <property type="match status" value="1"/>
</dbReference>
<dbReference type="PANTHER" id="PTHR46928:SF1">
    <property type="entry name" value="MESENCHYME-SPECIFIC CELL SURFACE GLYCOPROTEIN"/>
    <property type="match status" value="1"/>
</dbReference>
<dbReference type="InterPro" id="IPR038255">
    <property type="entry name" value="PBS_linker_sf"/>
</dbReference>
<dbReference type="RefSeq" id="WP_052264046.1">
    <property type="nucleotide sequence ID" value="NZ_CP010419.1"/>
</dbReference>
<feature type="domain" description="DUF4214" evidence="2">
    <location>
        <begin position="537"/>
        <end position="606"/>
    </location>
</feature>
<evidence type="ECO:0000259" key="3">
    <source>
        <dbReference type="Pfam" id="PF22494"/>
    </source>
</evidence>
<gene>
    <name evidence="4" type="ORF">Achr_d250</name>
</gene>
<dbReference type="Proteomes" id="UP000068210">
    <property type="component" value="Plasmid pAcX50d"/>
</dbReference>
<dbReference type="HOGENOM" id="CLU_020353_1_1_6"/>
<feature type="region of interest" description="Disordered" evidence="1">
    <location>
        <begin position="378"/>
        <end position="397"/>
    </location>
</feature>
<evidence type="ECO:0000313" key="4">
    <source>
        <dbReference type="EMBL" id="AJE23560.1"/>
    </source>
</evidence>
<organism evidence="4 5">
    <name type="scientific">Azotobacter chroococcum NCIMB 8003</name>
    <dbReference type="NCBI Taxonomy" id="1328314"/>
    <lineage>
        <taxon>Bacteria</taxon>
        <taxon>Pseudomonadati</taxon>
        <taxon>Pseudomonadota</taxon>
        <taxon>Gammaproteobacteria</taxon>
        <taxon>Pseudomonadales</taxon>
        <taxon>Pseudomonadaceae</taxon>
        <taxon>Azotobacter</taxon>
    </lineage>
</organism>
<keyword evidence="5" id="KW-1185">Reference proteome</keyword>
<dbReference type="Pfam" id="PF22494">
    <property type="entry name" value="choice_anch_I"/>
    <property type="match status" value="1"/>
</dbReference>
<dbReference type="EMBL" id="CP010419">
    <property type="protein sequence ID" value="AJE23560.1"/>
    <property type="molecule type" value="Genomic_DNA"/>
</dbReference>
<feature type="domain" description="Choice-of-anchor I" evidence="3">
    <location>
        <begin position="33"/>
        <end position="480"/>
    </location>
</feature>
<dbReference type="Pfam" id="PF13946">
    <property type="entry name" value="DUF4214"/>
    <property type="match status" value="1"/>
</dbReference>
<accession>A0A0C4WUI0</accession>
<dbReference type="InterPro" id="IPR055188">
    <property type="entry name" value="Choice_anch_I"/>
</dbReference>
<dbReference type="InterPro" id="IPR025282">
    <property type="entry name" value="DUF4214"/>
</dbReference>
<dbReference type="PANTHER" id="PTHR46928">
    <property type="entry name" value="MESENCHYME-SPECIFIC CELL SURFACE GLYCOPROTEIN"/>
    <property type="match status" value="1"/>
</dbReference>
<dbReference type="AlphaFoldDB" id="A0A0C4WUI0"/>
<dbReference type="SUPFAM" id="SSF51004">
    <property type="entry name" value="C-terminal (heme d1) domain of cytochrome cd1-nitrite reductase"/>
    <property type="match status" value="1"/>
</dbReference>
<reference evidence="4 5" key="1">
    <citation type="journal article" date="2015" name="PLoS ONE">
        <title>Azotobacter Genomes: The Genome of Azotobacter chroococcum NCIMB 8003 (ATCC 4412).</title>
        <authorList>
            <person name="Robson R.L."/>
            <person name="Jones R."/>
            <person name="Robson R.M."/>
            <person name="Schwartz A."/>
            <person name="Richardson T.H."/>
        </authorList>
    </citation>
    <scope>NUCLEOTIDE SEQUENCE [LARGE SCALE GENOMIC DNA]</scope>
    <source>
        <strain evidence="4 5">NCIMB 8003</strain>
        <plasmid evidence="5">Plasmid pAcX50d</plasmid>
    </source>
</reference>
<geneLocation type="plasmid" evidence="4 5">
    <name>pAcX50d</name>
</geneLocation>
<feature type="compositionally biased region" description="Basic and acidic residues" evidence="1">
    <location>
        <begin position="386"/>
        <end position="396"/>
    </location>
</feature>
<dbReference type="NCBIfam" id="NF038117">
    <property type="entry name" value="choice_anch_I"/>
    <property type="match status" value="1"/>
</dbReference>
<evidence type="ECO:0000256" key="1">
    <source>
        <dbReference type="SAM" id="MobiDB-lite"/>
    </source>
</evidence>
<dbReference type="Gene3D" id="2.130.10.10">
    <property type="entry name" value="YVTN repeat-like/Quinoprotein amine dehydrogenase"/>
    <property type="match status" value="2"/>
</dbReference>